<dbReference type="GO" id="GO:0005634">
    <property type="term" value="C:nucleus"/>
    <property type="evidence" value="ECO:0007669"/>
    <property type="project" value="TreeGrafter"/>
</dbReference>
<dbReference type="OMA" id="ITPCLTI"/>
<dbReference type="STRING" id="77166.N6U111"/>
<dbReference type="EMBL" id="KB741018">
    <property type="protein sequence ID" value="ENN75225.1"/>
    <property type="molecule type" value="Genomic_DNA"/>
</dbReference>
<dbReference type="GO" id="GO:1990756">
    <property type="term" value="F:ubiquitin-like ligase-substrate adaptor activity"/>
    <property type="evidence" value="ECO:0007669"/>
    <property type="project" value="TreeGrafter"/>
</dbReference>
<dbReference type="GO" id="GO:0032436">
    <property type="term" value="P:positive regulation of proteasomal ubiquitin-dependent protein catabolic process"/>
    <property type="evidence" value="ECO:0007669"/>
    <property type="project" value="TreeGrafter"/>
</dbReference>
<dbReference type="PANTHER" id="PTHR13374">
    <property type="entry name" value="DET1 HOMOLOG DE-ETIOLATED-1 HOMOLOG"/>
    <property type="match status" value="1"/>
</dbReference>
<dbReference type="InterPro" id="IPR019138">
    <property type="entry name" value="De-etiolated_protein_1_Det1"/>
</dbReference>
<organism evidence="1">
    <name type="scientific">Dendroctonus ponderosae</name>
    <name type="common">Mountain pine beetle</name>
    <dbReference type="NCBI Taxonomy" id="77166"/>
    <lineage>
        <taxon>Eukaryota</taxon>
        <taxon>Metazoa</taxon>
        <taxon>Ecdysozoa</taxon>
        <taxon>Arthropoda</taxon>
        <taxon>Hexapoda</taxon>
        <taxon>Insecta</taxon>
        <taxon>Pterygota</taxon>
        <taxon>Neoptera</taxon>
        <taxon>Endopterygota</taxon>
        <taxon>Coleoptera</taxon>
        <taxon>Polyphaga</taxon>
        <taxon>Cucujiformia</taxon>
        <taxon>Curculionidae</taxon>
        <taxon>Scolytinae</taxon>
        <taxon>Dendroctonus</taxon>
    </lineage>
</organism>
<dbReference type="Pfam" id="PF09737">
    <property type="entry name" value="Det1"/>
    <property type="match status" value="1"/>
</dbReference>
<feature type="non-terminal residue" evidence="1">
    <location>
        <position position="1"/>
    </location>
</feature>
<dbReference type="Proteomes" id="UP000019118">
    <property type="component" value="Unassembled WGS sequence"/>
</dbReference>
<dbReference type="Proteomes" id="UP000030742">
    <property type="component" value="Unassembled WGS sequence"/>
</dbReference>
<dbReference type="GO" id="GO:0016567">
    <property type="term" value="P:protein ubiquitination"/>
    <property type="evidence" value="ECO:0007669"/>
    <property type="project" value="TreeGrafter"/>
</dbReference>
<dbReference type="OrthoDB" id="18339at2759"/>
<reference evidence="3" key="2">
    <citation type="submission" date="2024-08" db="UniProtKB">
        <authorList>
            <consortium name="EnsemblMetazoa"/>
        </authorList>
    </citation>
    <scope>IDENTIFICATION</scope>
</reference>
<evidence type="ECO:0000313" key="1">
    <source>
        <dbReference type="EMBL" id="ENN75225.1"/>
    </source>
</evidence>
<dbReference type="GO" id="GO:0031461">
    <property type="term" value="C:cullin-RING ubiquitin ligase complex"/>
    <property type="evidence" value="ECO:0007669"/>
    <property type="project" value="TreeGrafter"/>
</dbReference>
<dbReference type="HOGENOM" id="CLU_036725_1_0_1"/>
<evidence type="ECO:0000313" key="3">
    <source>
        <dbReference type="EnsemblMetazoa" id="XP_019763452.1"/>
    </source>
</evidence>
<dbReference type="KEGG" id="dpa:109539848"/>
<name>N6U111_DENPD</name>
<gene>
    <name evidence="3" type="primary">109539848</name>
    <name evidence="2" type="ORF">D910_06520</name>
    <name evidence="1" type="ORF">YQE_08235</name>
</gene>
<reference evidence="4 5" key="1">
    <citation type="journal article" date="2013" name="Genome Biol.">
        <title>Draft genome of the mountain pine beetle, Dendroctonus ponderosae Hopkins, a major forest pest.</title>
        <authorList>
            <person name="Keeling C.I."/>
            <person name="Yuen M.M."/>
            <person name="Liao N.Y."/>
            <person name="Docking T.R."/>
            <person name="Chan S.K."/>
            <person name="Taylor G.A."/>
            <person name="Palmquist D.L."/>
            <person name="Jackman S.D."/>
            <person name="Nguyen A."/>
            <person name="Li M."/>
            <person name="Henderson H."/>
            <person name="Janes J.K."/>
            <person name="Zhao Y."/>
            <person name="Pandoh P."/>
            <person name="Moore R."/>
            <person name="Sperling F.A."/>
            <person name="Huber D.P."/>
            <person name="Birol I."/>
            <person name="Jones S.J."/>
            <person name="Bohlmann J."/>
        </authorList>
    </citation>
    <scope>NUCLEOTIDE SEQUENCE</scope>
</reference>
<dbReference type="EMBL" id="KB632152">
    <property type="protein sequence ID" value="ERL89144.1"/>
    <property type="molecule type" value="Genomic_DNA"/>
</dbReference>
<dbReference type="PANTHER" id="PTHR13374:SF3">
    <property type="entry name" value="DET1 HOMOLOG"/>
    <property type="match status" value="1"/>
</dbReference>
<protein>
    <recommendedName>
        <fullName evidence="6">DET1 homolog</fullName>
    </recommendedName>
</protein>
<evidence type="ECO:0000313" key="2">
    <source>
        <dbReference type="EMBL" id="ERL89144.1"/>
    </source>
</evidence>
<proteinExistence type="predicted"/>
<keyword evidence="4" id="KW-1185">Reference proteome</keyword>
<sequence>MEFFKKKKHRENIVLRLINRETFGCQRAGTQIHRQFYQNVFPNFTVINVEKPPCFIRKFTPDGKHAIAFSSDQSSLEVYTYQGPAAVADLLQKVGNLENLDKKVQEDIKRNIFGRFFKLKHFINITATEHLNRECSLFVDEGRYAIIGSACFIPEEIRPHFYEIYTNNEAITPTARTPLEEYTLHLVDIHLGKLCDTRHFKVDKIFLSHNQGLYLYKDTLAVLSVQHQVIHIFQIIDGMFVDVKQIGRFCYEDDLYLYNLVYPSERAFKDVCINSLKHRLLTFLYKRAAAISARSGNPTELRKFYHYFDNFKSLKMWKMQLLDENHILIKYASEDVVTLRQADANISEPQFFAVYNIMESRVLAVYENSSSELLSLYEDFGDHFRNACLHRPIQFTCSPSNNLYARLHHFRYKHTITFAKFGGQVEAVKRILAHLPISAQSYTVSPYLDYSLFSYDDKWISVIERPKQFGEHPIRFNARQSGYLKFRLYVDNQRHLPSSARRLVAFTFHPTDPFAVSVQRTNNAEYIVNFHVRYDNQNPDYNSYDANQYNCM</sequence>
<dbReference type="AlphaFoldDB" id="N6U111"/>
<evidence type="ECO:0000313" key="5">
    <source>
        <dbReference type="Proteomes" id="UP000030742"/>
    </source>
</evidence>
<dbReference type="EnsemblMetazoa" id="XM_019907893.1">
    <property type="protein sequence ID" value="XP_019763452.1"/>
    <property type="gene ID" value="LOC109539848"/>
</dbReference>
<dbReference type="GO" id="GO:0031625">
    <property type="term" value="F:ubiquitin protein ligase binding"/>
    <property type="evidence" value="ECO:0007669"/>
    <property type="project" value="TreeGrafter"/>
</dbReference>
<accession>N6U111</accession>
<evidence type="ECO:0000313" key="4">
    <source>
        <dbReference type="Proteomes" id="UP000019118"/>
    </source>
</evidence>
<evidence type="ECO:0008006" key="6">
    <source>
        <dbReference type="Google" id="ProtNLM"/>
    </source>
</evidence>